<dbReference type="AlphaFoldDB" id="A0A0E9X586"/>
<reference evidence="1" key="2">
    <citation type="journal article" date="2015" name="Fish Shellfish Immunol.">
        <title>Early steps in the European eel (Anguilla anguilla)-Vibrio vulnificus interaction in the gills: Role of the RtxA13 toxin.</title>
        <authorList>
            <person name="Callol A."/>
            <person name="Pajuelo D."/>
            <person name="Ebbesson L."/>
            <person name="Teles M."/>
            <person name="MacKenzie S."/>
            <person name="Amaro C."/>
        </authorList>
    </citation>
    <scope>NUCLEOTIDE SEQUENCE</scope>
</reference>
<evidence type="ECO:0000313" key="1">
    <source>
        <dbReference type="EMBL" id="JAH97739.1"/>
    </source>
</evidence>
<name>A0A0E9X586_ANGAN</name>
<reference evidence="1" key="1">
    <citation type="submission" date="2014-11" db="EMBL/GenBank/DDBJ databases">
        <authorList>
            <person name="Amaro Gonzalez C."/>
        </authorList>
    </citation>
    <scope>NUCLEOTIDE SEQUENCE</scope>
</reference>
<accession>A0A0E9X586</accession>
<organism evidence="1">
    <name type="scientific">Anguilla anguilla</name>
    <name type="common">European freshwater eel</name>
    <name type="synonym">Muraena anguilla</name>
    <dbReference type="NCBI Taxonomy" id="7936"/>
    <lineage>
        <taxon>Eukaryota</taxon>
        <taxon>Metazoa</taxon>
        <taxon>Chordata</taxon>
        <taxon>Craniata</taxon>
        <taxon>Vertebrata</taxon>
        <taxon>Euteleostomi</taxon>
        <taxon>Actinopterygii</taxon>
        <taxon>Neopterygii</taxon>
        <taxon>Teleostei</taxon>
        <taxon>Anguilliformes</taxon>
        <taxon>Anguillidae</taxon>
        <taxon>Anguilla</taxon>
    </lineage>
</organism>
<proteinExistence type="predicted"/>
<sequence length="61" mass="6896">MCCAKVPCSEITIILSTFFRWRALTVLSREKAGEMVLSRDSLYRVRSLTVVLPVSTKGSWC</sequence>
<dbReference type="EMBL" id="GBXM01010838">
    <property type="protein sequence ID" value="JAH97739.1"/>
    <property type="molecule type" value="Transcribed_RNA"/>
</dbReference>
<protein>
    <submittedName>
        <fullName evidence="1">Uncharacterized protein</fullName>
    </submittedName>
</protein>